<organism evidence="2 3">
    <name type="scientific">Fusarium duplospermum</name>
    <dbReference type="NCBI Taxonomy" id="1325734"/>
    <lineage>
        <taxon>Eukaryota</taxon>
        <taxon>Fungi</taxon>
        <taxon>Dikarya</taxon>
        <taxon>Ascomycota</taxon>
        <taxon>Pezizomycotina</taxon>
        <taxon>Sordariomycetes</taxon>
        <taxon>Hypocreomycetidae</taxon>
        <taxon>Hypocreales</taxon>
        <taxon>Nectriaceae</taxon>
        <taxon>Fusarium</taxon>
        <taxon>Fusarium solani species complex</taxon>
    </lineage>
</organism>
<dbReference type="EMBL" id="NKCI01000091">
    <property type="protein sequence ID" value="RSL56495.1"/>
    <property type="molecule type" value="Genomic_DNA"/>
</dbReference>
<name>A0A428PTU5_9HYPO</name>
<accession>A0A428PTU5</accession>
<evidence type="ECO:0000256" key="1">
    <source>
        <dbReference type="SAM" id="MobiDB-lite"/>
    </source>
</evidence>
<feature type="region of interest" description="Disordered" evidence="1">
    <location>
        <begin position="1"/>
        <end position="34"/>
    </location>
</feature>
<keyword evidence="3" id="KW-1185">Reference proteome</keyword>
<comment type="caution">
    <text evidence="2">The sequence shown here is derived from an EMBL/GenBank/DDBJ whole genome shotgun (WGS) entry which is preliminary data.</text>
</comment>
<sequence length="69" mass="7753">MWPSSPRPTIRSPAFTSHLSRRRTSLSTQVQKRPGARFRGKTLDWLASIPHAVDPVRHGQGKEALMGTF</sequence>
<evidence type="ECO:0000313" key="3">
    <source>
        <dbReference type="Proteomes" id="UP000288168"/>
    </source>
</evidence>
<dbReference type="AlphaFoldDB" id="A0A428PTU5"/>
<gene>
    <name evidence="2" type="ORF">CEP54_008784</name>
</gene>
<protein>
    <submittedName>
        <fullName evidence="2">Uncharacterized protein</fullName>
    </submittedName>
</protein>
<reference evidence="2 3" key="1">
    <citation type="submission" date="2017-06" db="EMBL/GenBank/DDBJ databases">
        <title>Comparative genomic analysis of Ambrosia Fusariam Clade fungi.</title>
        <authorList>
            <person name="Stajich J.E."/>
            <person name="Carrillo J."/>
            <person name="Kijimoto T."/>
            <person name="Eskalen A."/>
            <person name="O'Donnell K."/>
            <person name="Kasson M."/>
        </authorList>
    </citation>
    <scope>NUCLEOTIDE SEQUENCE [LARGE SCALE GENOMIC DNA]</scope>
    <source>
        <strain evidence="2 3">NRRL62584</strain>
    </source>
</reference>
<proteinExistence type="predicted"/>
<dbReference type="Proteomes" id="UP000288168">
    <property type="component" value="Unassembled WGS sequence"/>
</dbReference>
<evidence type="ECO:0000313" key="2">
    <source>
        <dbReference type="EMBL" id="RSL56495.1"/>
    </source>
</evidence>